<dbReference type="InterPro" id="IPR013087">
    <property type="entry name" value="Znf_C2H2_type"/>
</dbReference>
<feature type="domain" description="C2H2-type" evidence="2">
    <location>
        <begin position="217"/>
        <end position="240"/>
    </location>
</feature>
<gene>
    <name evidence="3" type="ORF">CCHL11_01470</name>
</gene>
<dbReference type="SMART" id="SM00355">
    <property type="entry name" value="ZnF_C2H2"/>
    <property type="match status" value="2"/>
</dbReference>
<keyword evidence="4" id="KW-1185">Reference proteome</keyword>
<dbReference type="Gene3D" id="3.30.160.60">
    <property type="entry name" value="Classic Zinc Finger"/>
    <property type="match status" value="1"/>
</dbReference>
<name>A0A1Q8RYN7_9PEZI</name>
<dbReference type="Proteomes" id="UP000186583">
    <property type="component" value="Unassembled WGS sequence"/>
</dbReference>
<organism evidence="3 4">
    <name type="scientific">Colletotrichum chlorophyti</name>
    <dbReference type="NCBI Taxonomy" id="708187"/>
    <lineage>
        <taxon>Eukaryota</taxon>
        <taxon>Fungi</taxon>
        <taxon>Dikarya</taxon>
        <taxon>Ascomycota</taxon>
        <taxon>Pezizomycotina</taxon>
        <taxon>Sordariomycetes</taxon>
        <taxon>Hypocreomycetidae</taxon>
        <taxon>Glomerellales</taxon>
        <taxon>Glomerellaceae</taxon>
        <taxon>Colletotrichum</taxon>
    </lineage>
</organism>
<dbReference type="STRING" id="708187.A0A1Q8RYN7"/>
<evidence type="ECO:0000256" key="1">
    <source>
        <dbReference type="SAM" id="MobiDB-lite"/>
    </source>
</evidence>
<feature type="region of interest" description="Disordered" evidence="1">
    <location>
        <begin position="127"/>
        <end position="201"/>
    </location>
</feature>
<feature type="region of interest" description="Disordered" evidence="1">
    <location>
        <begin position="1"/>
        <end position="91"/>
    </location>
</feature>
<proteinExistence type="predicted"/>
<dbReference type="PROSITE" id="PS00028">
    <property type="entry name" value="ZINC_FINGER_C2H2_1"/>
    <property type="match status" value="1"/>
</dbReference>
<protein>
    <recommendedName>
        <fullName evidence="2">C2H2-type domain-containing protein</fullName>
    </recommendedName>
</protein>
<evidence type="ECO:0000313" key="3">
    <source>
        <dbReference type="EMBL" id="OLN92209.1"/>
    </source>
</evidence>
<dbReference type="EMBL" id="MPGH01000060">
    <property type="protein sequence ID" value="OLN92209.1"/>
    <property type="molecule type" value="Genomic_DNA"/>
</dbReference>
<evidence type="ECO:0000259" key="2">
    <source>
        <dbReference type="PROSITE" id="PS00028"/>
    </source>
</evidence>
<reference evidence="3 4" key="1">
    <citation type="submission" date="2016-11" db="EMBL/GenBank/DDBJ databases">
        <title>Draft Genome Assembly of Colletotrichum chlorophyti a pathogen of herbaceous plants.</title>
        <authorList>
            <person name="Gan P."/>
            <person name="Narusaka M."/>
            <person name="Tsushima A."/>
            <person name="Narusaka Y."/>
            <person name="Takano Y."/>
            <person name="Shirasu K."/>
        </authorList>
    </citation>
    <scope>NUCLEOTIDE SEQUENCE [LARGE SCALE GENOMIC DNA]</scope>
    <source>
        <strain evidence="3 4">NTL11</strain>
    </source>
</reference>
<feature type="compositionally biased region" description="Polar residues" evidence="1">
    <location>
        <begin position="73"/>
        <end position="86"/>
    </location>
</feature>
<feature type="compositionally biased region" description="Polar residues" evidence="1">
    <location>
        <begin position="37"/>
        <end position="65"/>
    </location>
</feature>
<feature type="compositionally biased region" description="Polar residues" evidence="1">
    <location>
        <begin position="15"/>
        <end position="29"/>
    </location>
</feature>
<evidence type="ECO:0000313" key="4">
    <source>
        <dbReference type="Proteomes" id="UP000186583"/>
    </source>
</evidence>
<dbReference type="OrthoDB" id="5424797at2759"/>
<dbReference type="AlphaFoldDB" id="A0A1Q8RYN7"/>
<accession>A0A1Q8RYN7</accession>
<feature type="compositionally biased region" description="Polar residues" evidence="1">
    <location>
        <begin position="132"/>
        <end position="142"/>
    </location>
</feature>
<sequence length="362" mass="39782">MPPTIPIISPLKSKPASSGFGNTTSQRQGTLDKFLTRQGNGVPSPSSSMATPKKTSPAQPKSRSSFAIVLKPSPSTSKQGQPTSVRTVDDDADDLIMSDLSPRIRNLAAQAATGVSIAKPALPIAAIEGPDASSSGVTTPTQGKKRGRPKGYRPGVMGRKTLQGEILSTGPRKLRPDRPKAGSMYTGKRRGRPPRAVSPPPRAIYESLNPHFNTFICEWKGCKAELHNLATLRKHVIVVHAKNTPFKCRWARCAEQQRPCMFSTLTDLKSHLEDLHMLAIAWQVGDGPQVSLKRYIPDDGSQLPNYLFDKAGNQITPSIRDQKEEDILTWRLNRRRLKDLLLLRDENLPSEEEDNAVDDMAE</sequence>
<comment type="caution">
    <text evidence="3">The sequence shown here is derived from an EMBL/GenBank/DDBJ whole genome shotgun (WGS) entry which is preliminary data.</text>
</comment>